<evidence type="ECO:0000313" key="6">
    <source>
        <dbReference type="EMBL" id="GIJ04056.1"/>
    </source>
</evidence>
<name>A0A8J3Y8P4_9ACTN</name>
<keyword evidence="3" id="KW-1015">Disulfide bond</keyword>
<feature type="domain" description="Peptidase S1" evidence="5">
    <location>
        <begin position="33"/>
        <end position="249"/>
    </location>
</feature>
<dbReference type="InterPro" id="IPR009003">
    <property type="entry name" value="Peptidase_S1_PA"/>
</dbReference>
<keyword evidence="7" id="KW-1185">Reference proteome</keyword>
<evidence type="ECO:0000256" key="4">
    <source>
        <dbReference type="SAM" id="SignalP"/>
    </source>
</evidence>
<evidence type="ECO:0000256" key="3">
    <source>
        <dbReference type="ARBA" id="ARBA00023157"/>
    </source>
</evidence>
<dbReference type="InterPro" id="IPR013517">
    <property type="entry name" value="FG-GAP"/>
</dbReference>
<dbReference type="InterPro" id="IPR001314">
    <property type="entry name" value="Peptidase_S1A"/>
</dbReference>
<dbReference type="PROSITE" id="PS50240">
    <property type="entry name" value="TRYPSIN_DOM"/>
    <property type="match status" value="1"/>
</dbReference>
<dbReference type="Pfam" id="PF13517">
    <property type="entry name" value="FG-GAP_3"/>
    <property type="match status" value="2"/>
</dbReference>
<organism evidence="6 7">
    <name type="scientific">Spirilliplanes yamanashiensis</name>
    <dbReference type="NCBI Taxonomy" id="42233"/>
    <lineage>
        <taxon>Bacteria</taxon>
        <taxon>Bacillati</taxon>
        <taxon>Actinomycetota</taxon>
        <taxon>Actinomycetes</taxon>
        <taxon>Micromonosporales</taxon>
        <taxon>Micromonosporaceae</taxon>
        <taxon>Spirilliplanes</taxon>
    </lineage>
</organism>
<reference evidence="6" key="1">
    <citation type="submission" date="2021-01" db="EMBL/GenBank/DDBJ databases">
        <title>Whole genome shotgun sequence of Spirilliplanes yamanashiensis NBRC 15828.</title>
        <authorList>
            <person name="Komaki H."/>
            <person name="Tamura T."/>
        </authorList>
    </citation>
    <scope>NUCLEOTIDE SEQUENCE</scope>
    <source>
        <strain evidence="6">NBRC 15828</strain>
    </source>
</reference>
<evidence type="ECO:0000256" key="2">
    <source>
        <dbReference type="ARBA" id="ARBA00022729"/>
    </source>
</evidence>
<dbReference type="Gene3D" id="2.40.10.10">
    <property type="entry name" value="Trypsin-like serine proteases"/>
    <property type="match status" value="1"/>
</dbReference>
<dbReference type="PRINTS" id="PR00722">
    <property type="entry name" value="CHYMOTRYPSIN"/>
</dbReference>
<dbReference type="Pfam" id="PF00089">
    <property type="entry name" value="Trypsin"/>
    <property type="match status" value="1"/>
</dbReference>
<accession>A0A8J3Y8P4</accession>
<feature type="signal peptide" evidence="4">
    <location>
        <begin position="1"/>
        <end position="29"/>
    </location>
</feature>
<sequence>MKRRVWRARTTTALGLTAAVAATMLGATAAGAVVGSDEGANDAYRFAARIVVGELPGRGCSGALVAPQWVVTAKACFGVGVQAGAPAQPTTVTVGRTDGSTAAGHVLAATRVVPHPDRDVVLVRLAARARGVTPVPVATAAPQAGESLRLLGFGRTATAWVPDRLHGATAAVGVVAAGTVEVAGESGATLVCMGDAGGPAVRGAGAGAELVALHHSSGQQGCHGVDGTDAPTVETRVDDLAAWIAATATSTCNAVGGVVDAAGLGAPLPDFTGDCGADIIHQNVEGQLHGWRGTTALPPAGTLFTGEPFLVGSGWTQTNVPRIVLGDFTGDGKTDIMRNMANGDLIAWRSSGSFSTTAALFPGPSRKVGSGWTTAAVVRILTGDFDGDGRTDIGANYADGNLRVWSSTGDLSADGRMFAAERSVKQLGLTLDAYPRVTTGDVDGDGRADVLGQAKDGKLHLWRSTGDLSADGTLFPAAKVDVGSGWTTARIPRILTGDLTGEGRTDIVAVFADGAMRAWPSTGDLSAGGRLFTGPGTNYAPGFTAAAYPRLLVGDVNADGRADIVAHKSDGVLLAFPSTGDTSADGTLFGKDGLRVGSGWRPATYPRVF</sequence>
<dbReference type="PANTHER" id="PTHR24276">
    <property type="entry name" value="POLYSERASE-RELATED"/>
    <property type="match status" value="1"/>
</dbReference>
<dbReference type="InterPro" id="IPR050430">
    <property type="entry name" value="Peptidase_S1"/>
</dbReference>
<dbReference type="SUPFAM" id="SSF69318">
    <property type="entry name" value="Integrin alpha N-terminal domain"/>
    <property type="match status" value="1"/>
</dbReference>
<dbReference type="SUPFAM" id="SSF50494">
    <property type="entry name" value="Trypsin-like serine proteases"/>
    <property type="match status" value="1"/>
</dbReference>
<dbReference type="InterPro" id="IPR001254">
    <property type="entry name" value="Trypsin_dom"/>
</dbReference>
<dbReference type="GO" id="GO:0004252">
    <property type="term" value="F:serine-type endopeptidase activity"/>
    <property type="evidence" value="ECO:0007669"/>
    <property type="project" value="InterPro"/>
</dbReference>
<evidence type="ECO:0000313" key="7">
    <source>
        <dbReference type="Proteomes" id="UP000652013"/>
    </source>
</evidence>
<dbReference type="GO" id="GO:0006508">
    <property type="term" value="P:proteolysis"/>
    <property type="evidence" value="ECO:0007669"/>
    <property type="project" value="InterPro"/>
</dbReference>
<evidence type="ECO:0000259" key="5">
    <source>
        <dbReference type="PROSITE" id="PS50240"/>
    </source>
</evidence>
<comment type="caution">
    <text evidence="6">The sequence shown here is derived from an EMBL/GenBank/DDBJ whole genome shotgun (WGS) entry which is preliminary data.</text>
</comment>
<gene>
    <name evidence="6" type="ORF">Sya03_34080</name>
</gene>
<proteinExistence type="inferred from homology"/>
<dbReference type="EMBL" id="BOOY01000026">
    <property type="protein sequence ID" value="GIJ04056.1"/>
    <property type="molecule type" value="Genomic_DNA"/>
</dbReference>
<dbReference type="Gene3D" id="2.40.128.340">
    <property type="match status" value="2"/>
</dbReference>
<dbReference type="PANTHER" id="PTHR24276:SF98">
    <property type="entry name" value="FI18310P1-RELATED"/>
    <property type="match status" value="1"/>
</dbReference>
<dbReference type="RefSeq" id="WP_203939312.1">
    <property type="nucleotide sequence ID" value="NZ_BAAAGJ010000002.1"/>
</dbReference>
<comment type="similarity">
    <text evidence="1">Belongs to the peptidase S1 family.</text>
</comment>
<keyword evidence="2 4" id="KW-0732">Signal</keyword>
<feature type="chain" id="PRO_5035201758" evidence="4">
    <location>
        <begin position="30"/>
        <end position="609"/>
    </location>
</feature>
<dbReference type="InterPro" id="IPR028994">
    <property type="entry name" value="Integrin_alpha_N"/>
</dbReference>
<protein>
    <submittedName>
        <fullName evidence="6">Fusidic acid esterase FusH</fullName>
    </submittedName>
</protein>
<dbReference type="AlphaFoldDB" id="A0A8J3Y8P4"/>
<dbReference type="InterPro" id="IPR043504">
    <property type="entry name" value="Peptidase_S1_PA_chymotrypsin"/>
</dbReference>
<dbReference type="SMART" id="SM00020">
    <property type="entry name" value="Tryp_SPc"/>
    <property type="match status" value="1"/>
</dbReference>
<dbReference type="Proteomes" id="UP000652013">
    <property type="component" value="Unassembled WGS sequence"/>
</dbReference>
<evidence type="ECO:0000256" key="1">
    <source>
        <dbReference type="ARBA" id="ARBA00007664"/>
    </source>
</evidence>